<comment type="function">
    <text evidence="18">Core subunit of the mitochondrial membrane respiratory chain NADH dehydrogenase (Complex I) which catalyzes electron transfer from NADH through the respiratory chain, using ubiquinone as an electron acceptor. Essential for the catalytic activity and assembly of complex I.</text>
</comment>
<feature type="transmembrane region" description="Helical" evidence="18">
    <location>
        <begin position="233"/>
        <end position="252"/>
    </location>
</feature>
<keyword evidence="7 18" id="KW-0679">Respiratory chain</keyword>
<evidence type="ECO:0000259" key="19">
    <source>
        <dbReference type="Pfam" id="PF00361"/>
    </source>
</evidence>
<name>Q6SKZ2_XIBTU</name>
<evidence type="ECO:0000256" key="11">
    <source>
        <dbReference type="ARBA" id="ARBA00022982"/>
    </source>
</evidence>
<reference evidence="20" key="1">
    <citation type="journal article" date="2004" name="Proc. R. Soc. B">
        <title>Phylogenetic position of the Pentastomida and [pan]crustacean relationships.</title>
        <authorList>
            <person name="Lavrov D.V."/>
            <person name="Brown W.M."/>
            <person name="Boore J.L."/>
        </authorList>
    </citation>
    <scope>NUCLEOTIDE SEQUENCE</scope>
</reference>
<evidence type="ECO:0000256" key="10">
    <source>
        <dbReference type="ARBA" id="ARBA00022967"/>
    </source>
</evidence>
<dbReference type="InterPro" id="IPR050175">
    <property type="entry name" value="Complex_I_Subunit_2"/>
</dbReference>
<comment type="subcellular location">
    <subcellularLocation>
        <location evidence="2 18">Mitochondrion inner membrane</location>
        <topology evidence="2 18">Multi-pass membrane protein</topology>
    </subcellularLocation>
</comment>
<keyword evidence="11 18" id="KW-0249">Electron transport</keyword>
<evidence type="ECO:0000256" key="4">
    <source>
        <dbReference type="ARBA" id="ARBA00012944"/>
    </source>
</evidence>
<evidence type="ECO:0000256" key="2">
    <source>
        <dbReference type="ARBA" id="ARBA00004448"/>
    </source>
</evidence>
<evidence type="ECO:0000256" key="18">
    <source>
        <dbReference type="RuleBase" id="RU003403"/>
    </source>
</evidence>
<comment type="catalytic activity">
    <reaction evidence="17 18">
        <text>a ubiquinone + NADH + 5 H(+)(in) = a ubiquinol + NAD(+) + 4 H(+)(out)</text>
        <dbReference type="Rhea" id="RHEA:29091"/>
        <dbReference type="Rhea" id="RHEA-COMP:9565"/>
        <dbReference type="Rhea" id="RHEA-COMP:9566"/>
        <dbReference type="ChEBI" id="CHEBI:15378"/>
        <dbReference type="ChEBI" id="CHEBI:16389"/>
        <dbReference type="ChEBI" id="CHEBI:17976"/>
        <dbReference type="ChEBI" id="CHEBI:57540"/>
        <dbReference type="ChEBI" id="CHEBI:57945"/>
        <dbReference type="EC" id="7.1.1.2"/>
    </reaction>
</comment>
<evidence type="ECO:0000256" key="16">
    <source>
        <dbReference type="ARBA" id="ARBA00023136"/>
    </source>
</evidence>
<feature type="transmembrane region" description="Helical" evidence="18">
    <location>
        <begin position="308"/>
        <end position="328"/>
    </location>
</feature>
<organism evidence="20">
    <name type="scientific">Xibalbanus tulumensis</name>
    <name type="common">Blind cave remipede</name>
    <name type="synonym">Speleonectes tulumensis</name>
    <dbReference type="NCBI Taxonomy" id="1519145"/>
    <lineage>
        <taxon>Eukaryota</taxon>
        <taxon>Metazoa</taxon>
        <taxon>Ecdysozoa</taxon>
        <taxon>Arthropoda</taxon>
        <taxon>Crustacea</taxon>
        <taxon>Remipedia</taxon>
        <taxon>Nectiopoda</taxon>
        <taxon>Speleonectidae</taxon>
        <taxon>Xibalbanus</taxon>
    </lineage>
</organism>
<feature type="transmembrane region" description="Helical" evidence="18">
    <location>
        <begin position="264"/>
        <end position="285"/>
    </location>
</feature>
<gene>
    <name evidence="20" type="primary">nad2</name>
</gene>
<keyword evidence="12 18" id="KW-1133">Transmembrane helix</keyword>
<feature type="domain" description="NADH:quinone oxidoreductase/Mrp antiporter transmembrane" evidence="19">
    <location>
        <begin position="25"/>
        <end position="279"/>
    </location>
</feature>
<evidence type="ECO:0000313" key="20">
    <source>
        <dbReference type="EMBL" id="AAS00881.1"/>
    </source>
</evidence>
<evidence type="ECO:0000256" key="5">
    <source>
        <dbReference type="ARBA" id="ARBA00021008"/>
    </source>
</evidence>
<dbReference type="GO" id="GO:0005743">
    <property type="term" value="C:mitochondrial inner membrane"/>
    <property type="evidence" value="ECO:0007669"/>
    <property type="project" value="UniProtKB-SubCell"/>
</dbReference>
<dbReference type="GO" id="GO:0006120">
    <property type="term" value="P:mitochondrial electron transport, NADH to ubiquinone"/>
    <property type="evidence" value="ECO:0007669"/>
    <property type="project" value="InterPro"/>
</dbReference>
<keyword evidence="8 18" id="KW-0812">Transmembrane</keyword>
<evidence type="ECO:0000256" key="8">
    <source>
        <dbReference type="ARBA" id="ARBA00022692"/>
    </source>
</evidence>
<keyword evidence="15 18" id="KW-0496">Mitochondrion</keyword>
<feature type="transmembrane region" description="Helical" evidence="18">
    <location>
        <begin position="194"/>
        <end position="212"/>
    </location>
</feature>
<dbReference type="Pfam" id="PF00361">
    <property type="entry name" value="Proton_antipo_M"/>
    <property type="match status" value="1"/>
</dbReference>
<evidence type="ECO:0000256" key="12">
    <source>
        <dbReference type="ARBA" id="ARBA00022989"/>
    </source>
</evidence>
<dbReference type="InterPro" id="IPR003917">
    <property type="entry name" value="NADH_UbQ_OxRdtase_chain2"/>
</dbReference>
<dbReference type="GO" id="GO:0016491">
    <property type="term" value="F:oxidoreductase activity"/>
    <property type="evidence" value="ECO:0007669"/>
    <property type="project" value="UniProtKB-KW"/>
</dbReference>
<protein>
    <recommendedName>
        <fullName evidence="5 18">NADH-ubiquinone oxidoreductase chain 2</fullName>
        <ecNumber evidence="4 18">7.1.1.2</ecNumber>
    </recommendedName>
</protein>
<dbReference type="AlphaFoldDB" id="Q6SKZ2"/>
<comment type="function">
    <text evidence="1">Core subunit of the mitochondrial membrane respiratory chain NADH dehydrogenase (Complex I) that is believed to belong to the minimal assembly required for catalysis. Complex I functions in the transfer of electrons from NADH to the respiratory chain. The immediate electron acceptor for the enzyme is believed to be ubiquinone.</text>
</comment>
<keyword evidence="6" id="KW-0813">Transport</keyword>
<dbReference type="EC" id="7.1.1.2" evidence="4 18"/>
<dbReference type="PRINTS" id="PR01436">
    <property type="entry name" value="NADHDHGNASE2"/>
</dbReference>
<proteinExistence type="inferred from homology"/>
<evidence type="ECO:0000256" key="1">
    <source>
        <dbReference type="ARBA" id="ARBA00003257"/>
    </source>
</evidence>
<accession>Q6SKZ2</accession>
<evidence type="ECO:0000256" key="6">
    <source>
        <dbReference type="ARBA" id="ARBA00022448"/>
    </source>
</evidence>
<comment type="similarity">
    <text evidence="3 18">Belongs to the complex I subunit 2 family.</text>
</comment>
<evidence type="ECO:0000256" key="17">
    <source>
        <dbReference type="ARBA" id="ARBA00049551"/>
    </source>
</evidence>
<keyword evidence="16 18" id="KW-0472">Membrane</keyword>
<dbReference type="PANTHER" id="PTHR46552:SF1">
    <property type="entry name" value="NADH-UBIQUINONE OXIDOREDUCTASE CHAIN 2"/>
    <property type="match status" value="1"/>
</dbReference>
<feature type="transmembrane region" description="Helical" evidence="18">
    <location>
        <begin position="55"/>
        <end position="76"/>
    </location>
</feature>
<keyword evidence="9 18" id="KW-0999">Mitochondrion inner membrane</keyword>
<keyword evidence="14 18" id="KW-0830">Ubiquinone</keyword>
<evidence type="ECO:0000256" key="9">
    <source>
        <dbReference type="ARBA" id="ARBA00022792"/>
    </source>
</evidence>
<evidence type="ECO:0000256" key="13">
    <source>
        <dbReference type="ARBA" id="ARBA00023027"/>
    </source>
</evidence>
<evidence type="ECO:0000256" key="7">
    <source>
        <dbReference type="ARBA" id="ARBA00022660"/>
    </source>
</evidence>
<feature type="transmembrane region" description="Helical" evidence="18">
    <location>
        <begin position="12"/>
        <end position="34"/>
    </location>
</feature>
<keyword evidence="20" id="KW-0560">Oxidoreductase</keyword>
<evidence type="ECO:0000256" key="3">
    <source>
        <dbReference type="ARBA" id="ARBA00007012"/>
    </source>
</evidence>
<keyword evidence="10 18" id="KW-1278">Translocase</keyword>
<evidence type="ECO:0000256" key="14">
    <source>
        <dbReference type="ARBA" id="ARBA00023075"/>
    </source>
</evidence>
<dbReference type="InterPro" id="IPR001750">
    <property type="entry name" value="ND/Mrp_TM"/>
</dbReference>
<evidence type="ECO:0000256" key="15">
    <source>
        <dbReference type="ARBA" id="ARBA00023128"/>
    </source>
</evidence>
<geneLocation type="mitochondrion" evidence="20"/>
<dbReference type="PANTHER" id="PTHR46552">
    <property type="entry name" value="NADH-UBIQUINONE OXIDOREDUCTASE CHAIN 2"/>
    <property type="match status" value="1"/>
</dbReference>
<dbReference type="GO" id="GO:0008137">
    <property type="term" value="F:NADH dehydrogenase (ubiquinone) activity"/>
    <property type="evidence" value="ECO:0007669"/>
    <property type="project" value="UniProtKB-EC"/>
</dbReference>
<feature type="transmembrane region" description="Helical" evidence="18">
    <location>
        <begin position="88"/>
        <end position="109"/>
    </location>
</feature>
<sequence length="329" mass="36709">MMPNIQKTTLIASLMMGTMISISSLSWFNAWIGLEMNMIMFMPLIMEKNTKTSEASMKYFLTQTMASLILLMSSTMPTVMPNMTTSESMTLITLALLIKIGASPTHFWLPTVMEGLSWKSCMLITTWQKIAPLLLLSYMLPTTKAMFIPIIILSVMTGTMGGLNQNLLRKLMAFSSINHMGWILSGMLMGNSWLIYFTMYCMLSLTVMFTFMTSGSFHMNQLYFTKTPPEMKLMCTLSLLSLGGLPPTAGFIPKLMIISLLCESNMTTLALTISLPSLISLYFYMRTSTSGILLSTNSVKWKTTLKKYPMLTVMSIASLPASTTALLMM</sequence>
<dbReference type="EMBL" id="AY456190">
    <property type="protein sequence ID" value="AAS00881.1"/>
    <property type="molecule type" value="Genomic_DNA"/>
</dbReference>
<keyword evidence="13 18" id="KW-0520">NAD</keyword>